<dbReference type="RefSeq" id="WP_249297783.1">
    <property type="nucleotide sequence ID" value="NZ_JACRSX010000006.1"/>
</dbReference>
<dbReference type="Proteomes" id="UP000606193">
    <property type="component" value="Unassembled WGS sequence"/>
</dbReference>
<name>A0ABR7N2Y9_9FIRM</name>
<protein>
    <recommendedName>
        <fullName evidence="3">Tetratricopeptide repeat protein</fullName>
    </recommendedName>
</protein>
<dbReference type="Gene3D" id="1.25.40.10">
    <property type="entry name" value="Tetratricopeptide repeat domain"/>
    <property type="match status" value="1"/>
</dbReference>
<organism evidence="1 2">
    <name type="scientific">Jutongia huaianensis</name>
    <dbReference type="NCBI Taxonomy" id="2763668"/>
    <lineage>
        <taxon>Bacteria</taxon>
        <taxon>Bacillati</taxon>
        <taxon>Bacillota</taxon>
        <taxon>Clostridia</taxon>
        <taxon>Lachnospirales</taxon>
        <taxon>Lachnospiraceae</taxon>
        <taxon>Jutongia</taxon>
    </lineage>
</organism>
<comment type="caution">
    <text evidence="1">The sequence shown here is derived from an EMBL/GenBank/DDBJ whole genome shotgun (WGS) entry which is preliminary data.</text>
</comment>
<gene>
    <name evidence="1" type="ORF">H8704_06975</name>
</gene>
<proteinExistence type="predicted"/>
<dbReference type="InterPro" id="IPR011990">
    <property type="entry name" value="TPR-like_helical_dom_sf"/>
</dbReference>
<dbReference type="SUPFAM" id="SSF48452">
    <property type="entry name" value="TPR-like"/>
    <property type="match status" value="1"/>
</dbReference>
<evidence type="ECO:0000313" key="2">
    <source>
        <dbReference type="Proteomes" id="UP000606193"/>
    </source>
</evidence>
<evidence type="ECO:0000313" key="1">
    <source>
        <dbReference type="EMBL" id="MBC8562373.1"/>
    </source>
</evidence>
<dbReference type="EMBL" id="JACRSX010000006">
    <property type="protein sequence ID" value="MBC8562373.1"/>
    <property type="molecule type" value="Genomic_DNA"/>
</dbReference>
<reference evidence="1 2" key="1">
    <citation type="submission" date="2020-08" db="EMBL/GenBank/DDBJ databases">
        <title>Genome public.</title>
        <authorList>
            <person name="Liu C."/>
            <person name="Sun Q."/>
        </authorList>
    </citation>
    <scope>NUCLEOTIDE SEQUENCE [LARGE SCALE GENOMIC DNA]</scope>
    <source>
        <strain evidence="1 2">NSJ-37</strain>
    </source>
</reference>
<sequence length="368" mass="42923">MKKVVFCEIAWMKYYSGVSEDDQPVNGGKYVKENKEGGEIYNFAPYNHQCYGYVMHQGEELHIERYDKILRDFDEVRDMTVVWVASDGKSSKIVGWYEHATMYRFWQQFYDSLYCGDWRNSYNFVAEEKDCYLIDEKDRSFVVPRAPLAGKGKGMGQSQVWYADSEYAQEEIIPKVIAYLESMKEKCIPIYDTIETLSECAPDHGETAEELMDQCVKEFSDGTGDLLKSFAYANLAVEKDDCMETRELRGDLYSEIGWYNEAEEEYKTALHQEENLNIMEKLMYIELMMGQTFLAIELGETIRQHKNDENNNWDLTSGNLVFAYIGENEFDKAAFLIAECEKDGDREYGWIEEAKMVLAECRQNIKKK</sequence>
<keyword evidence="2" id="KW-1185">Reference proteome</keyword>
<evidence type="ECO:0008006" key="3">
    <source>
        <dbReference type="Google" id="ProtNLM"/>
    </source>
</evidence>
<accession>A0ABR7N2Y9</accession>